<protein>
    <submittedName>
        <fullName evidence="13">Uncharacterized protein</fullName>
    </submittedName>
</protein>
<reference evidence="13 14" key="1">
    <citation type="submission" date="2013-02" db="EMBL/GenBank/DDBJ databases">
        <title>A novel strain isolated from Lonar lake, Maharashtra, India.</title>
        <authorList>
            <person name="Singh A."/>
        </authorList>
    </citation>
    <scope>NUCLEOTIDE SEQUENCE [LARGE SCALE GENOMIC DNA]</scope>
    <source>
        <strain evidence="13 14">AK24</strain>
    </source>
</reference>
<dbReference type="InterPro" id="IPR005074">
    <property type="entry name" value="Peptidase_C39"/>
</dbReference>
<dbReference type="SUPFAM" id="SSF52540">
    <property type="entry name" value="P-loop containing nucleoside triphosphate hydrolases"/>
    <property type="match status" value="1"/>
</dbReference>
<dbReference type="Gene3D" id="1.20.1560.10">
    <property type="entry name" value="ABC transporter type 1, transmembrane domain"/>
    <property type="match status" value="1"/>
</dbReference>
<dbReference type="AlphaFoldDB" id="R7ZKU3"/>
<feature type="transmembrane region" description="Helical" evidence="9">
    <location>
        <begin position="415"/>
        <end position="439"/>
    </location>
</feature>
<feature type="transmembrane region" description="Helical" evidence="9">
    <location>
        <begin position="158"/>
        <end position="180"/>
    </location>
</feature>
<keyword evidence="7 9" id="KW-0472">Membrane</keyword>
<dbReference type="Pfam" id="PF03412">
    <property type="entry name" value="Peptidase_C39"/>
    <property type="match status" value="1"/>
</dbReference>
<keyword evidence="4" id="KW-0067">ATP-binding</keyword>
<evidence type="ECO:0000256" key="7">
    <source>
        <dbReference type="ARBA" id="ARBA00023136"/>
    </source>
</evidence>
<dbReference type="GO" id="GO:0005524">
    <property type="term" value="F:ATP binding"/>
    <property type="evidence" value="ECO:0007669"/>
    <property type="project" value="UniProtKB-KW"/>
</dbReference>
<dbReference type="GO" id="GO:0140359">
    <property type="term" value="F:ABC-type transporter activity"/>
    <property type="evidence" value="ECO:0007669"/>
    <property type="project" value="InterPro"/>
</dbReference>
<dbReference type="STRING" id="1232681.ADIS_4808"/>
<dbReference type="Gene3D" id="3.90.70.10">
    <property type="entry name" value="Cysteine proteinases"/>
    <property type="match status" value="1"/>
</dbReference>
<keyword evidence="5" id="KW-0653">Protein transport</keyword>
<dbReference type="InterPro" id="IPR036640">
    <property type="entry name" value="ABC1_TM_sf"/>
</dbReference>
<dbReference type="PROSITE" id="PS50929">
    <property type="entry name" value="ABC_TM1F"/>
    <property type="match status" value="1"/>
</dbReference>
<dbReference type="InterPro" id="IPR003593">
    <property type="entry name" value="AAA+_ATPase"/>
</dbReference>
<keyword evidence="3" id="KW-0547">Nucleotide-binding</keyword>
<feature type="transmembrane region" description="Helical" evidence="9">
    <location>
        <begin position="375"/>
        <end position="403"/>
    </location>
</feature>
<accession>R7ZKU3</accession>
<dbReference type="SMART" id="SM00382">
    <property type="entry name" value="AAA"/>
    <property type="match status" value="1"/>
</dbReference>
<dbReference type="PROSITE" id="PS50893">
    <property type="entry name" value="ABC_TRANSPORTER_2"/>
    <property type="match status" value="1"/>
</dbReference>
<keyword evidence="6 9" id="KW-1133">Transmembrane helix</keyword>
<dbReference type="GO" id="GO:0015031">
    <property type="term" value="P:protein transport"/>
    <property type="evidence" value="ECO:0007669"/>
    <property type="project" value="UniProtKB-KW"/>
</dbReference>
<dbReference type="Pfam" id="PF00005">
    <property type="entry name" value="ABC_tran"/>
    <property type="match status" value="1"/>
</dbReference>
<dbReference type="InterPro" id="IPR011527">
    <property type="entry name" value="ABC1_TM_dom"/>
</dbReference>
<feature type="transmembrane region" description="Helical" evidence="9">
    <location>
        <begin position="269"/>
        <end position="288"/>
    </location>
</feature>
<evidence type="ECO:0000256" key="6">
    <source>
        <dbReference type="ARBA" id="ARBA00022989"/>
    </source>
</evidence>
<keyword evidence="2 9" id="KW-0812">Transmembrane</keyword>
<dbReference type="GO" id="GO:0006508">
    <property type="term" value="P:proteolysis"/>
    <property type="evidence" value="ECO:0007669"/>
    <property type="project" value="InterPro"/>
</dbReference>
<dbReference type="GO" id="GO:0034040">
    <property type="term" value="F:ATPase-coupled lipid transmembrane transporter activity"/>
    <property type="evidence" value="ECO:0007669"/>
    <property type="project" value="TreeGrafter"/>
</dbReference>
<dbReference type="Gene3D" id="3.40.50.300">
    <property type="entry name" value="P-loop containing nucleotide triphosphate hydrolases"/>
    <property type="match status" value="1"/>
</dbReference>
<evidence type="ECO:0000256" key="9">
    <source>
        <dbReference type="SAM" id="Phobius"/>
    </source>
</evidence>
<dbReference type="PROSITE" id="PS50990">
    <property type="entry name" value="PEPTIDASE_C39"/>
    <property type="match status" value="1"/>
</dbReference>
<keyword evidence="5" id="KW-0813">Transport</keyword>
<gene>
    <name evidence="13" type="ORF">ADIS_4808</name>
</gene>
<proteinExistence type="predicted"/>
<evidence type="ECO:0000259" key="10">
    <source>
        <dbReference type="PROSITE" id="PS50893"/>
    </source>
</evidence>
<evidence type="ECO:0000256" key="5">
    <source>
        <dbReference type="ARBA" id="ARBA00022927"/>
    </source>
</evidence>
<name>R7ZKU3_9BACT</name>
<evidence type="ECO:0000313" key="14">
    <source>
        <dbReference type="Proteomes" id="UP000013909"/>
    </source>
</evidence>
<dbReference type="SUPFAM" id="SSF90123">
    <property type="entry name" value="ABC transporter transmembrane region"/>
    <property type="match status" value="1"/>
</dbReference>
<dbReference type="GO" id="GO:0043213">
    <property type="term" value="P:bacteriocin transport"/>
    <property type="evidence" value="ECO:0007669"/>
    <property type="project" value="UniProtKB-KW"/>
</dbReference>
<evidence type="ECO:0000313" key="13">
    <source>
        <dbReference type="EMBL" id="EON74697.1"/>
    </source>
</evidence>
<evidence type="ECO:0000256" key="3">
    <source>
        <dbReference type="ARBA" id="ARBA00022741"/>
    </source>
</evidence>
<evidence type="ECO:0000256" key="4">
    <source>
        <dbReference type="ARBA" id="ARBA00022840"/>
    </source>
</evidence>
<dbReference type="PROSITE" id="PS00211">
    <property type="entry name" value="ABC_TRANSPORTER_1"/>
    <property type="match status" value="1"/>
</dbReference>
<feature type="domain" description="Peptidase C39" evidence="12">
    <location>
        <begin position="5"/>
        <end position="127"/>
    </location>
</feature>
<dbReference type="PATRIC" id="fig|1288963.3.peg.4796"/>
<feature type="transmembrane region" description="Helical" evidence="9">
    <location>
        <begin position="195"/>
        <end position="216"/>
    </location>
</feature>
<sequence length="719" mass="78958">MFVKQLGAYSCGLACISMISKWYGGDVSQEKLRTHSGTTLNGTSLLGLSQAARKIGFDAKAYEGSVEGLKTGGFPVILHVQKENQLHYVVFFGYEDEKFIIGDPAWGILRLSEIELDSLWKSRCLLDLHPTDAFVPLRARAQSQWLWFQSLIRQDIPILMVSAVLGLLIAGTGLSTAIFSQKLIDDFLPQKNTKFILIGLILLGLLLMVRAFLGYLQGIFMAKQARDLNVRLVASFIERMIGMPLSFFRGISTGDLIARMNDSLRIRNTVSLIAGGMVVNILVILVSLGYLSYYAWEIGLIGVSGILVYFLVARKYHNPLLLAQREMMDAHALNESQYIESFTGIATVKSYGKEGVFSDRINGIFSLFQNSGFKLALLGNSFGFGTQVVSALYITIIFSYGVWLVVGDKLQIGEMMALVTVGGGLIPAIAGVVMVNIQLQEARVAFDRLYEVSSLEAEVPGEASPSNEGLLDDHLRIEQVAFRYPGKVRLLKNISFEVKAGESVAIFGKIGSGKSTLLDIVQGFYTPEEGRILLGNGSIESLGLNAWREQIAVVAQHEKVFNSTVIDNIALSNDPNEVEKVIRFLADSGLQGLLDGLPQGLLTLCGEDGRSLSGGQRQLLCLARALYKKPRFLFLDESTSAMDFDMEGRIVALLKAHCRLNRMGMVLVTHRLGLARQADRIAILEEGCISIQGTHPVLVAGDNLYAKAYSQLIHLHETV</sequence>
<keyword evidence="8" id="KW-0080">Bacteriocin transport</keyword>
<evidence type="ECO:0000256" key="1">
    <source>
        <dbReference type="ARBA" id="ARBA00004651"/>
    </source>
</evidence>
<dbReference type="InterPro" id="IPR003439">
    <property type="entry name" value="ABC_transporter-like_ATP-bd"/>
</dbReference>
<dbReference type="GO" id="GO:0005886">
    <property type="term" value="C:plasma membrane"/>
    <property type="evidence" value="ECO:0007669"/>
    <property type="project" value="UniProtKB-SubCell"/>
</dbReference>
<dbReference type="InterPro" id="IPR039421">
    <property type="entry name" value="Type_1_exporter"/>
</dbReference>
<dbReference type="GO" id="GO:0016887">
    <property type="term" value="F:ATP hydrolysis activity"/>
    <property type="evidence" value="ECO:0007669"/>
    <property type="project" value="InterPro"/>
</dbReference>
<feature type="transmembrane region" description="Helical" evidence="9">
    <location>
        <begin position="294"/>
        <end position="312"/>
    </location>
</feature>
<dbReference type="MEROPS" id="C39.001"/>
<evidence type="ECO:0000256" key="2">
    <source>
        <dbReference type="ARBA" id="ARBA00022692"/>
    </source>
</evidence>
<comment type="subcellular location">
    <subcellularLocation>
        <location evidence="1">Cell membrane</location>
        <topology evidence="1">Multi-pass membrane protein</topology>
    </subcellularLocation>
</comment>
<dbReference type="Proteomes" id="UP000013909">
    <property type="component" value="Unassembled WGS sequence"/>
</dbReference>
<evidence type="ECO:0000259" key="12">
    <source>
        <dbReference type="PROSITE" id="PS50990"/>
    </source>
</evidence>
<dbReference type="PANTHER" id="PTHR24221:SF654">
    <property type="entry name" value="ATP-BINDING CASSETTE SUB-FAMILY B MEMBER 6"/>
    <property type="match status" value="1"/>
</dbReference>
<dbReference type="Pfam" id="PF00664">
    <property type="entry name" value="ABC_membrane"/>
    <property type="match status" value="1"/>
</dbReference>
<dbReference type="EMBL" id="AQHR01000126">
    <property type="protein sequence ID" value="EON74697.1"/>
    <property type="molecule type" value="Genomic_DNA"/>
</dbReference>
<dbReference type="PANTHER" id="PTHR24221">
    <property type="entry name" value="ATP-BINDING CASSETTE SUB-FAMILY B"/>
    <property type="match status" value="1"/>
</dbReference>
<dbReference type="InterPro" id="IPR017871">
    <property type="entry name" value="ABC_transporter-like_CS"/>
</dbReference>
<feature type="domain" description="ABC transmembrane type-1" evidence="11">
    <location>
        <begin position="161"/>
        <end position="441"/>
    </location>
</feature>
<evidence type="ECO:0000259" key="11">
    <source>
        <dbReference type="PROSITE" id="PS50929"/>
    </source>
</evidence>
<evidence type="ECO:0000256" key="8">
    <source>
        <dbReference type="ARBA" id="ARBA00043264"/>
    </source>
</evidence>
<comment type="caution">
    <text evidence="13">The sequence shown here is derived from an EMBL/GenBank/DDBJ whole genome shotgun (WGS) entry which is preliminary data.</text>
</comment>
<organism evidence="13 14">
    <name type="scientific">Lunatimonas lonarensis</name>
    <dbReference type="NCBI Taxonomy" id="1232681"/>
    <lineage>
        <taxon>Bacteria</taxon>
        <taxon>Pseudomonadati</taxon>
        <taxon>Bacteroidota</taxon>
        <taxon>Cytophagia</taxon>
        <taxon>Cytophagales</taxon>
        <taxon>Cyclobacteriaceae</taxon>
    </lineage>
</organism>
<dbReference type="CDD" id="cd18570">
    <property type="entry name" value="ABC_6TM_PCAT1_LagD_like"/>
    <property type="match status" value="1"/>
</dbReference>
<feature type="domain" description="ABC transporter" evidence="10">
    <location>
        <begin position="475"/>
        <end position="711"/>
    </location>
</feature>
<keyword evidence="14" id="KW-1185">Reference proteome</keyword>
<dbReference type="InterPro" id="IPR027417">
    <property type="entry name" value="P-loop_NTPase"/>
</dbReference>
<dbReference type="GO" id="GO:0008233">
    <property type="term" value="F:peptidase activity"/>
    <property type="evidence" value="ECO:0007669"/>
    <property type="project" value="InterPro"/>
</dbReference>